<proteinExistence type="predicted"/>
<evidence type="ECO:0000256" key="2">
    <source>
        <dbReference type="ARBA" id="ARBA00022840"/>
    </source>
</evidence>
<dbReference type="Proteomes" id="UP000011014">
    <property type="component" value="Unassembled WGS sequence"/>
</dbReference>
<dbReference type="PANTHER" id="PTHR19229">
    <property type="entry name" value="ATP-BINDING CASSETTE TRANSPORTER SUBFAMILY A ABCA"/>
    <property type="match status" value="1"/>
</dbReference>
<protein>
    <recommendedName>
        <fullName evidence="3">ABC transporter domain-containing protein</fullName>
    </recommendedName>
</protein>
<sequence length="838" mass="93295">MFKQSHSAASAASAIILFMSIPHGYIFTSWKDMNVLIKCLISLNPPVLLALGCDIVCHFEKLNLPVSLQTNMNRQVSLDDTIALADICNLLLLNMFFYLSVTWFVDTSADERNRILERFFGINVNQEKSRESSRKWGFKVEKVSKKFEDKSALANVSFETPAEGVTALIGTNGAGKSTMMKLLAGFLCPSRGDVHDAGVEVGYCPQYNVTWPGLTVKEHFVYFNKLSGGNGVINPDEIARNVQLEEKQNTRPEELSGGMLRKLTFGVAMSSNPRRILLDEPTSGLDPISRLELWEIVKRLGEKTAVLLTTHYMDEVNELAQEVIIMRKGEGNGHFHVNIKQIKQSFASFGKIITSGNNKTVCIDDEKNLPNVLKKLKKLEEENLISNVRPISPSLDNLFSSDAQEFEEADHAEIYAKIKAITKHPSKSSFYKFLHSLQKCFVLALSEIRILALQLVIPCAMVIATVNQLGNTTDRLDQPKIFFADVLDEIFMKEADSQFSKNNTKLYFPGEHYHGAPAALFWQQSNMMREQFSNSKFSLAHAPFHVHRANQPVAKGPGLYFSGVTLGNTMCLLGPNGAGKTTLVKILCGLTDYDDGSITISGRAHSPTAISVCPQFDHFMDKLTVQETLAFLCYSRGIYDLSVIEHALHLLGIGKFKNTPTGALSGGTKRKLSVACTFINNPDLFILDEPTCGLDPSSRVQMKKIYEVLQKDEKIVLVATHTIEECLALQAGVTFLSSGQVKFQSADVSASLAAFNQTVSITAKNGLPEKLAKFCENRQNIKIARKKGSNEIDFEIPTCKTMAVQFWEQLLELKENKKIDNFHFSSPDLQKLFLNILQ</sequence>
<evidence type="ECO:0000256" key="1">
    <source>
        <dbReference type="ARBA" id="ARBA00022741"/>
    </source>
</evidence>
<dbReference type="InterPro" id="IPR003439">
    <property type="entry name" value="ABC_transporter-like_ATP-bd"/>
</dbReference>
<feature type="domain" description="ABC transporter" evidence="3">
    <location>
        <begin position="138"/>
        <end position="353"/>
    </location>
</feature>
<accession>E4Y5Y6</accession>
<dbReference type="GO" id="GO:0016020">
    <property type="term" value="C:membrane"/>
    <property type="evidence" value="ECO:0007669"/>
    <property type="project" value="InterPro"/>
</dbReference>
<dbReference type="InterPro" id="IPR003593">
    <property type="entry name" value="AAA+_ATPase"/>
</dbReference>
<dbReference type="SMART" id="SM00382">
    <property type="entry name" value="AAA"/>
    <property type="match status" value="2"/>
</dbReference>
<evidence type="ECO:0000259" key="3">
    <source>
        <dbReference type="PROSITE" id="PS50893"/>
    </source>
</evidence>
<dbReference type="GO" id="GO:0005319">
    <property type="term" value="F:lipid transporter activity"/>
    <property type="evidence" value="ECO:0007669"/>
    <property type="project" value="TreeGrafter"/>
</dbReference>
<dbReference type="PROSITE" id="PS00211">
    <property type="entry name" value="ABC_TRANSPORTER_1"/>
    <property type="match status" value="1"/>
</dbReference>
<dbReference type="GO" id="GO:0016887">
    <property type="term" value="F:ATP hydrolysis activity"/>
    <property type="evidence" value="ECO:0007669"/>
    <property type="project" value="InterPro"/>
</dbReference>
<dbReference type="InterPro" id="IPR017871">
    <property type="entry name" value="ABC_transporter-like_CS"/>
</dbReference>
<dbReference type="AlphaFoldDB" id="E4Y5Y6"/>
<reference evidence="4" key="1">
    <citation type="journal article" date="2010" name="Science">
        <title>Plasticity of animal genome architecture unmasked by rapid evolution of a pelagic tunicate.</title>
        <authorList>
            <person name="Denoeud F."/>
            <person name="Henriet S."/>
            <person name="Mungpakdee S."/>
            <person name="Aury J.M."/>
            <person name="Da Silva C."/>
            <person name="Brinkmann H."/>
            <person name="Mikhaleva J."/>
            <person name="Olsen L.C."/>
            <person name="Jubin C."/>
            <person name="Canestro C."/>
            <person name="Bouquet J.M."/>
            <person name="Danks G."/>
            <person name="Poulain J."/>
            <person name="Campsteijn C."/>
            <person name="Adamski M."/>
            <person name="Cross I."/>
            <person name="Yadetie F."/>
            <person name="Muffato M."/>
            <person name="Louis A."/>
            <person name="Butcher S."/>
            <person name="Tsagkogeorga G."/>
            <person name="Konrad A."/>
            <person name="Singh S."/>
            <person name="Jensen M.F."/>
            <person name="Cong E.H."/>
            <person name="Eikeseth-Otteraa H."/>
            <person name="Noel B."/>
            <person name="Anthouard V."/>
            <person name="Porcel B.M."/>
            <person name="Kachouri-Lafond R."/>
            <person name="Nishino A."/>
            <person name="Ugolini M."/>
            <person name="Chourrout P."/>
            <person name="Nishida H."/>
            <person name="Aasland R."/>
            <person name="Huzurbazar S."/>
            <person name="Westhof E."/>
            <person name="Delsuc F."/>
            <person name="Lehrach H."/>
            <person name="Reinhardt R."/>
            <person name="Weissenbach J."/>
            <person name="Roy S.W."/>
            <person name="Artiguenave F."/>
            <person name="Postlethwait J.H."/>
            <person name="Manak J.R."/>
            <person name="Thompson E.M."/>
            <person name="Jaillon O."/>
            <person name="Du Pasquier L."/>
            <person name="Boudinot P."/>
            <person name="Liberles D.A."/>
            <person name="Volff J.N."/>
            <person name="Philippe H."/>
            <person name="Lenhard B."/>
            <person name="Roest Crollius H."/>
            <person name="Wincker P."/>
            <person name="Chourrout D."/>
        </authorList>
    </citation>
    <scope>NUCLEOTIDE SEQUENCE [LARGE SCALE GENOMIC DNA]</scope>
</reference>
<dbReference type="SUPFAM" id="SSF52540">
    <property type="entry name" value="P-loop containing nucleoside triphosphate hydrolases"/>
    <property type="match status" value="2"/>
</dbReference>
<dbReference type="InterPro" id="IPR027417">
    <property type="entry name" value="P-loop_NTPase"/>
</dbReference>
<dbReference type="EMBL" id="FN654290">
    <property type="protein sequence ID" value="CBY31036.1"/>
    <property type="molecule type" value="Genomic_DNA"/>
</dbReference>
<dbReference type="GO" id="GO:0005524">
    <property type="term" value="F:ATP binding"/>
    <property type="evidence" value="ECO:0007669"/>
    <property type="project" value="UniProtKB-KW"/>
</dbReference>
<keyword evidence="2" id="KW-0067">ATP-binding</keyword>
<dbReference type="Pfam" id="PF00005">
    <property type="entry name" value="ABC_tran"/>
    <property type="match status" value="2"/>
</dbReference>
<organism evidence="4">
    <name type="scientific">Oikopleura dioica</name>
    <name type="common">Tunicate</name>
    <dbReference type="NCBI Taxonomy" id="34765"/>
    <lineage>
        <taxon>Eukaryota</taxon>
        <taxon>Metazoa</taxon>
        <taxon>Chordata</taxon>
        <taxon>Tunicata</taxon>
        <taxon>Appendicularia</taxon>
        <taxon>Copelata</taxon>
        <taxon>Oikopleuridae</taxon>
        <taxon>Oikopleura</taxon>
    </lineage>
</organism>
<feature type="domain" description="ABC transporter" evidence="3">
    <location>
        <begin position="546"/>
        <end position="763"/>
    </location>
</feature>
<gene>
    <name evidence="4" type="ORF">GSOID_T00018987001</name>
</gene>
<evidence type="ECO:0000313" key="4">
    <source>
        <dbReference type="EMBL" id="CBY31036.1"/>
    </source>
</evidence>
<dbReference type="PANTHER" id="PTHR19229:SF250">
    <property type="entry name" value="ABC TRANSPORTER DOMAIN-CONTAINING PROTEIN-RELATED"/>
    <property type="match status" value="1"/>
</dbReference>
<dbReference type="InterPro" id="IPR026082">
    <property type="entry name" value="ABCA"/>
</dbReference>
<keyword evidence="1" id="KW-0547">Nucleotide-binding</keyword>
<dbReference type="GO" id="GO:0140359">
    <property type="term" value="F:ABC-type transporter activity"/>
    <property type="evidence" value="ECO:0007669"/>
    <property type="project" value="InterPro"/>
</dbReference>
<dbReference type="PROSITE" id="PS50893">
    <property type="entry name" value="ABC_TRANSPORTER_2"/>
    <property type="match status" value="2"/>
</dbReference>
<name>E4Y5Y6_OIKDI</name>
<dbReference type="Gene3D" id="3.40.50.300">
    <property type="entry name" value="P-loop containing nucleotide triphosphate hydrolases"/>
    <property type="match status" value="2"/>
</dbReference>